<dbReference type="GO" id="GO:0016787">
    <property type="term" value="F:hydrolase activity"/>
    <property type="evidence" value="ECO:0007669"/>
    <property type="project" value="UniProtKB-KW"/>
</dbReference>
<dbReference type="Proteomes" id="UP000694545">
    <property type="component" value="Unplaced"/>
</dbReference>
<dbReference type="OrthoDB" id="3156807at2759"/>
<feature type="compositionally biased region" description="Basic and acidic residues" evidence="6">
    <location>
        <begin position="783"/>
        <end position="827"/>
    </location>
</feature>
<evidence type="ECO:0000256" key="3">
    <source>
        <dbReference type="ARBA" id="ARBA00022806"/>
    </source>
</evidence>
<feature type="coiled-coil region" evidence="5">
    <location>
        <begin position="2027"/>
        <end position="2054"/>
    </location>
</feature>
<protein>
    <submittedName>
        <fullName evidence="7">Tetratricopeptide repeat and ankyrin repeat containing 1</fullName>
    </submittedName>
</protein>
<name>A0A8D2J8Z8_VARKO</name>
<keyword evidence="5" id="KW-0175">Coiled coil</keyword>
<dbReference type="RefSeq" id="XP_044311021.1">
    <property type="nucleotide sequence ID" value="XM_044455086.1"/>
</dbReference>
<reference evidence="7" key="1">
    <citation type="submission" date="2025-08" db="UniProtKB">
        <authorList>
            <consortium name="Ensembl"/>
        </authorList>
    </citation>
    <scope>IDENTIFICATION</scope>
</reference>
<dbReference type="InterPro" id="IPR013986">
    <property type="entry name" value="DExx_box_DNA_helicase_dom_sf"/>
</dbReference>
<keyword evidence="1" id="KW-0547">Nucleotide-binding</keyword>
<evidence type="ECO:0000313" key="7">
    <source>
        <dbReference type="Ensembl" id="ENSVKKP00000011228.1"/>
    </source>
</evidence>
<dbReference type="Gene3D" id="3.40.50.300">
    <property type="entry name" value="P-loop containing nucleotide triphosphate hydrolases"/>
    <property type="match status" value="2"/>
</dbReference>
<dbReference type="SUPFAM" id="SSF48403">
    <property type="entry name" value="Ankyrin repeat"/>
    <property type="match status" value="2"/>
</dbReference>
<evidence type="ECO:0000256" key="4">
    <source>
        <dbReference type="ARBA" id="ARBA00022840"/>
    </source>
</evidence>
<dbReference type="InterPro" id="IPR036770">
    <property type="entry name" value="Ankyrin_rpt-contain_sf"/>
</dbReference>
<dbReference type="GO" id="GO:0004386">
    <property type="term" value="F:helicase activity"/>
    <property type="evidence" value="ECO:0007669"/>
    <property type="project" value="UniProtKB-KW"/>
</dbReference>
<reference evidence="7" key="2">
    <citation type="submission" date="2025-09" db="UniProtKB">
        <authorList>
            <consortium name="Ensembl"/>
        </authorList>
    </citation>
    <scope>IDENTIFICATION</scope>
</reference>
<dbReference type="RefSeq" id="XP_044311032.1">
    <property type="nucleotide sequence ID" value="XM_044455097.1"/>
</dbReference>
<accession>A0A8D2J8Z8</accession>
<feature type="compositionally biased region" description="Low complexity" evidence="6">
    <location>
        <begin position="687"/>
        <end position="702"/>
    </location>
</feature>
<feature type="region of interest" description="Disordered" evidence="6">
    <location>
        <begin position="1153"/>
        <end position="1192"/>
    </location>
</feature>
<dbReference type="PANTHER" id="PTHR21529:SF4">
    <property type="entry name" value="TPR AND ANKYRIN REPEAT-CONTAINING PROTEIN 1"/>
    <property type="match status" value="1"/>
</dbReference>
<dbReference type="Gene3D" id="1.25.40.10">
    <property type="entry name" value="Tetratricopeptide repeat domain"/>
    <property type="match status" value="2"/>
</dbReference>
<dbReference type="GO" id="GO:0005524">
    <property type="term" value="F:ATP binding"/>
    <property type="evidence" value="ECO:0007669"/>
    <property type="project" value="UniProtKB-KW"/>
</dbReference>
<dbReference type="PANTHER" id="PTHR21529">
    <property type="entry name" value="MAMMARY TURMOR VIRUS RECEPTOR HOMOLOG 1, 2 MTVR1, 2"/>
    <property type="match status" value="1"/>
</dbReference>
<dbReference type="InterPro" id="IPR027417">
    <property type="entry name" value="P-loop_NTPase"/>
</dbReference>
<evidence type="ECO:0000256" key="2">
    <source>
        <dbReference type="ARBA" id="ARBA00022801"/>
    </source>
</evidence>
<dbReference type="OMA" id="SQCEVEP"/>
<dbReference type="RefSeq" id="XP_044311010.1">
    <property type="nucleotide sequence ID" value="XM_044455075.1"/>
</dbReference>
<keyword evidence="8" id="KW-1185">Reference proteome</keyword>
<dbReference type="InterPro" id="IPR002110">
    <property type="entry name" value="Ankyrin_rpt"/>
</dbReference>
<keyword evidence="4" id="KW-0067">ATP-binding</keyword>
<dbReference type="SMART" id="SM00248">
    <property type="entry name" value="ANK"/>
    <property type="match status" value="4"/>
</dbReference>
<gene>
    <name evidence="7" type="primary">TRANK1</name>
</gene>
<evidence type="ECO:0000313" key="8">
    <source>
        <dbReference type="Proteomes" id="UP000694545"/>
    </source>
</evidence>
<dbReference type="InterPro" id="IPR039904">
    <property type="entry name" value="TRANK1"/>
</dbReference>
<dbReference type="GeneID" id="123036098"/>
<dbReference type="CTD" id="9881"/>
<feature type="compositionally biased region" description="Polar residues" evidence="6">
    <location>
        <begin position="703"/>
        <end position="714"/>
    </location>
</feature>
<dbReference type="InterPro" id="IPR011990">
    <property type="entry name" value="TPR-like_helical_dom_sf"/>
</dbReference>
<dbReference type="Ensembl" id="ENSVKKT00000011494.1">
    <property type="protein sequence ID" value="ENSVKKP00000011228.1"/>
    <property type="gene ID" value="ENSVKKG00000007850.1"/>
</dbReference>
<sequence>MDPFNFGDPISYAEIVKTHGNQDFRNGNYSLAIKKYDEAMRALLFSYQTSGVSHHRDMAVLMCNRSNAFYNLHKWKEAFYSACDSLNWDPTYVKGYYRAGYSLIKWSQNSDKVSSCDEAAGMFCEGLKVLGMSSDVGQVSDFIVGVFSCVNNEKTISLQFVSICKQLVNDYYSLSVWQQVIEKLARKGFWQSCLLLSSEKNRLPKKLRVTNVSLKDLFEKYVLFGQYEKMERIPKLVEWLISIGADIRSIGAYPLHAVIILCIKAKGSYLFRWLLVHKPELKDLINQQNEDGSTVLHVVASHSNGYSIKNQIEDVVMLLKAGVNPQICDAQSRSAVDILKRHKKFKAVDIISKHISQHVPSPEESPGQTENKTPEDAAALLQNAFEQFSQFCCMENRARSIKSLTHKSIKELLRLLHTVKEIPSEIACDVPPACASSFIKLLLEKKMWHEVLLLLTQTATGEMPPGDRLLPNCDLSDLDIGTVLNHLDRENEFREQLIKSLIDRGASPEGTGTSSGHPLQKCLKKNDFTLACLLLKSGADPRFLSITDGDTPLHAALCICSDKKDGKGIDILKYLLDLYVSSPSIYPYLHPNHQDKNGNTVMHIIFQKNPTKEIKKVLGLLAKFDINFNIRNNAGRDVRHKKKKNEPIVLAWNEALADNKKKYRHDPAGQPPKLSKLITACNKLQPTNSSHDSTEHSSQSSNGDQAIGNSPEVSTDSDKQEEAGDAEEKDSAFRCLDKPLTLQDGLVQGIAQLIQKLVLGEVSPKMNSVTSEAAKPLSTVSDSADKENECQQTCGHEELAYDGKEDPFPDKDDPKKNKAHDEAKGGEEAAAAEGDEPFQEFEVPGQDFDNMTWEIECTSETLKKLGSKSICRYMKNKVIRIIQQLGNGEWTKGLQKQLKHLKGDIQLYEAKLDKGARMLWELAIDFSPRCSENAEKIIENDQSTHPMEKTGRVYTEIIRIWDIVLDHGKLNRTIETICTAYNRGLSCILRKKLKGINGGLMSSNLKTQKRIPRIYVEDTKAQKSEDAVLPEYFPPASAVETEYNIMKFHSFSTNMALNIISDMSSTVEYPFRVGELEYAIIGLNPKPLEPIILIGRSGTGKTTCCLYRLWKNFHSYWEKAELAECPLLVRQVWHRLKFDMQLRNKSIQEEVHEEKQDSYASIDSELDSSLSTDNEHEEEEAPQCSSNLGDSEMNLVHDSDEEYTVEESDKLDHLHQIFITKNYVLCQEVQRNFTELSKSSKATSHFKPLEANVYKLQDVKDENFPLFLTSKQLLLLLDASMPEPFFLRNEDGSLKHTIDGWSTAEEMVISNWQEEEEDLDVEADHDEDEKATEGHTRECDPRVFVTYNVFVNEIWPKMVKGKCPYSPALVWKEIKSFLKGSFEALSSHQGILTEEEYKKLGRKRCPNFKEDRSEIYQLFCHYQRIRSQGNYFDEEDVLHKLSQRLSKLTELPWCIHELYGDEIQDFTQAELVLLMKCIDDPNAMFLTGDTAQSIIKGVAFRFSDLRSLFYYASKNSDDNKKQCTVRKPKRIYQLYQNYRSHSGILRLASGVVDLLQYFFPESFDRLPRDSGLFDGPKPTVLDSCSVSDLAILLRGNKRKTQPIEFGAHQVILVANEMAKEKIPEELSLALVLTIYEAKGLEFDDVLLYNFFTDSEAYKEWKIISSFVPPSHLPEENELIIETPFEKDVDPPGKHSTLNPEMYKMLNGELKQLYTAITRARVNLWIFDENWDRRAPAFQYFMNQEYVQVVKTDENKDLDDSMFVKTSTPEEWVAQGDYYAKHQCWKVAAKCYQKGGATEKEKLALANDAVLKVKSKKISPKEKQMEYLNLAKTYLECGEPNLALKCLIHAKEYKLCAQLCEKVGKVKDAALFYKRGQCYMDAARCFEQIQEFVLALRMYCQDEKYEEAAMTVERIQRSKQLSPRLAYTANQFYLEAAAKHLRANKISEMMAALSHLDTEDQLVFLKAHKHFSEAADLLKRENRDEEAAQLMKQHGFVLEAAKLTNQMDFRASCLLAAARLSRAGFYQLKNLTAILEEALELSEQTKQKSVNAEATYLLGVLKKDFHTLEKAFWMFLEVNHNAGAVEAVFEATRCEEKSEAILKLASCGIDVLLKLVKAFRKAGTNAEKEMVKSCFEYFAIVQVDEEFCQVSQKEGGYILKFSMENPSPREKKTSDQFTVSLEEMKTVLTKHLLSRLNAIAHRLIDLSFPNMCMRFIAGLQCEDETCEDFHRVLLFHEIKSIFQCKMHLAAINKLLLEGKQMFPKEMLHEPNAIDTLLTADKYALCKSLINAIFPKHFHLRMVSKSPASCKHTLSLHRRDCPISSSCRMVLKEYIESEFKNETAQNRRESTDLWLRAMQILALTSHYPDVFERFLLREEDAYNRALKTLEERGRGRSKGVEGRYGMLVPDKYAGNAESSHLCFIRLLQASMDQLYVHRNPEKCRWLFYRFMNVLVKKCISPLIPSIGNTVTLLEFQFILGCAVLMRLCRSMTLCLPKSYIALFHFWDFLFARKERHREIFSIIQDYKPEDTREAIWKFKFHLKYLADVLCNYEDFSVLLDAFQDPDCIVSGEAERTVVLCLVMLVNADQVLNWKYKSILADHFPIIKESLMEMKKTCPSKVPERLLHIVDLMSETSDVKEVVEGLKELLFKRDEEFLADCCWRWDPKAPWSTRHEENKVIRGIYYKVADLDRFAYTGGEVDYFEEPETDLEKDIYVEEKEDPLANIASIRQQKQQQKASAKRKLQRLFQFVCYLVRWKRIACTKPESSEMAPGIFKRADIDQTQCDLCGVKFLPNPSNFSSRTEPAETTAPTETDWEDGEIFATGETFESHVNLDEHKKKSASYQKYSEFFKNMVEPVIHEGMNVIERIMQNTHIKGHFATNEQSSVEQSKIQDAIQKISDSVEDIYKRKAWADAEETLSKLAKNLNSNLDNGIKWLEKAESYLLKEEEFDDDKDMDNEVKGEEVTFEELHRKKPLRKKRKCKK</sequence>
<evidence type="ECO:0000256" key="1">
    <source>
        <dbReference type="ARBA" id="ARBA00022741"/>
    </source>
</evidence>
<evidence type="ECO:0000256" key="5">
    <source>
        <dbReference type="SAM" id="Coils"/>
    </source>
</evidence>
<proteinExistence type="predicted"/>
<keyword evidence="3" id="KW-0347">Helicase</keyword>
<dbReference type="Gene3D" id="1.10.10.160">
    <property type="match status" value="1"/>
</dbReference>
<dbReference type="SUPFAM" id="SSF52540">
    <property type="entry name" value="P-loop containing nucleoside triphosphate hydrolases"/>
    <property type="match status" value="1"/>
</dbReference>
<dbReference type="KEGG" id="vko:123036098"/>
<organism evidence="7 8">
    <name type="scientific">Varanus komodoensis</name>
    <name type="common">Komodo dragon</name>
    <dbReference type="NCBI Taxonomy" id="61221"/>
    <lineage>
        <taxon>Eukaryota</taxon>
        <taxon>Metazoa</taxon>
        <taxon>Chordata</taxon>
        <taxon>Craniata</taxon>
        <taxon>Vertebrata</taxon>
        <taxon>Euteleostomi</taxon>
        <taxon>Lepidosauria</taxon>
        <taxon>Squamata</taxon>
        <taxon>Bifurcata</taxon>
        <taxon>Unidentata</taxon>
        <taxon>Episquamata</taxon>
        <taxon>Toxicofera</taxon>
        <taxon>Anguimorpha</taxon>
        <taxon>Paleoanguimorpha</taxon>
        <taxon>Varanoidea</taxon>
        <taxon>Varanidae</taxon>
        <taxon>Varanus</taxon>
    </lineage>
</organism>
<dbReference type="Gene3D" id="1.25.40.20">
    <property type="entry name" value="Ankyrin repeat-containing domain"/>
    <property type="match status" value="2"/>
</dbReference>
<feature type="region of interest" description="Disordered" evidence="6">
    <location>
        <begin position="767"/>
        <end position="837"/>
    </location>
</feature>
<feature type="region of interest" description="Disordered" evidence="6">
    <location>
        <begin position="684"/>
        <end position="731"/>
    </location>
</feature>
<evidence type="ECO:0000256" key="6">
    <source>
        <dbReference type="SAM" id="MobiDB-lite"/>
    </source>
</evidence>
<keyword evidence="2" id="KW-0378">Hydrolase</keyword>
<dbReference type="SUPFAM" id="SSF48452">
    <property type="entry name" value="TPR-like"/>
    <property type="match status" value="1"/>
</dbReference>